<feature type="compositionally biased region" description="Polar residues" evidence="2">
    <location>
        <begin position="1"/>
        <end position="17"/>
    </location>
</feature>
<evidence type="ECO:0000313" key="3">
    <source>
        <dbReference type="EMBL" id="GAD79096.1"/>
    </source>
</evidence>
<sequence>MRRSFNTQARNKATMENTLGKGVTQRTKEEWQEQNAEALTACNELTRRHGLFSDSHRVF</sequence>
<dbReference type="OrthoDB" id="7219749at2"/>
<feature type="region of interest" description="Disordered" evidence="2">
    <location>
        <begin position="1"/>
        <end position="26"/>
    </location>
</feature>
<proteinExistence type="predicted"/>
<reference evidence="3 4" key="1">
    <citation type="submission" date="2013-09" db="EMBL/GenBank/DDBJ databases">
        <title>Whole genome shotgun sequence of Vibrio ezurae NBRC 102218.</title>
        <authorList>
            <person name="Yoshida I."/>
            <person name="Hosoyama A."/>
            <person name="Numata M."/>
            <person name="Hashimoto M."/>
            <person name="Hosoyama Y."/>
            <person name="Tsuchikane K."/>
            <person name="Noguchi M."/>
            <person name="Hirakata S."/>
            <person name="Ichikawa N."/>
            <person name="Ohji S."/>
            <person name="Yamazoe A."/>
            <person name="Fujita N."/>
        </authorList>
    </citation>
    <scope>NUCLEOTIDE SEQUENCE [LARGE SCALE GENOMIC DNA]</scope>
    <source>
        <strain evidence="3 4">NBRC 102218</strain>
    </source>
</reference>
<dbReference type="EMBL" id="BATM01000008">
    <property type="protein sequence ID" value="GAD79096.1"/>
    <property type="molecule type" value="Genomic_DNA"/>
</dbReference>
<keyword evidence="1" id="KW-1277">Toxin-antitoxin system</keyword>
<keyword evidence="4" id="KW-1185">Reference proteome</keyword>
<name>U3AGN7_9VIBR</name>
<dbReference type="InterPro" id="IPR009956">
    <property type="entry name" value="Post-segregation_anti-tox_CcdA"/>
</dbReference>
<dbReference type="RefSeq" id="WP_021712807.1">
    <property type="nucleotide sequence ID" value="NZ_BATM01000008.1"/>
</dbReference>
<dbReference type="Proteomes" id="UP000016562">
    <property type="component" value="Unassembled WGS sequence"/>
</dbReference>
<dbReference type="AlphaFoldDB" id="U3AGN7"/>
<evidence type="ECO:0000256" key="2">
    <source>
        <dbReference type="SAM" id="MobiDB-lite"/>
    </source>
</evidence>
<gene>
    <name evidence="3" type="ORF">VEZ01S_08_01320</name>
</gene>
<dbReference type="eggNOG" id="COG5302">
    <property type="taxonomic scope" value="Bacteria"/>
</dbReference>
<evidence type="ECO:0008006" key="5">
    <source>
        <dbReference type="Google" id="ProtNLM"/>
    </source>
</evidence>
<comment type="caution">
    <text evidence="3">The sequence shown here is derived from an EMBL/GenBank/DDBJ whole genome shotgun (WGS) entry which is preliminary data.</text>
</comment>
<accession>U3AGN7</accession>
<evidence type="ECO:0000313" key="4">
    <source>
        <dbReference type="Proteomes" id="UP000016562"/>
    </source>
</evidence>
<dbReference type="Pfam" id="PF07362">
    <property type="entry name" value="CcdA"/>
    <property type="match status" value="1"/>
</dbReference>
<organism evidence="3 4">
    <name type="scientific">Vibrio ezurae NBRC 102218</name>
    <dbReference type="NCBI Taxonomy" id="1219080"/>
    <lineage>
        <taxon>Bacteria</taxon>
        <taxon>Pseudomonadati</taxon>
        <taxon>Pseudomonadota</taxon>
        <taxon>Gammaproteobacteria</taxon>
        <taxon>Vibrionales</taxon>
        <taxon>Vibrionaceae</taxon>
        <taxon>Vibrio</taxon>
    </lineage>
</organism>
<evidence type="ECO:0000256" key="1">
    <source>
        <dbReference type="ARBA" id="ARBA00022649"/>
    </source>
</evidence>
<protein>
    <recommendedName>
        <fullName evidence="5">Post-segregation antitoxin CcdA</fullName>
    </recommendedName>
</protein>